<gene>
    <name evidence="12" type="ORF">HMPREF9455_00060</name>
</gene>
<keyword evidence="9" id="KW-0411">Iron-sulfur</keyword>
<proteinExistence type="predicted"/>
<evidence type="ECO:0000256" key="3">
    <source>
        <dbReference type="ARBA" id="ARBA00022490"/>
    </source>
</evidence>
<dbReference type="Gene3D" id="3.40.50.12160">
    <property type="entry name" value="Methylthiotransferase, N-terminal domain"/>
    <property type="match status" value="1"/>
</dbReference>
<keyword evidence="7" id="KW-0479">Metal-binding</keyword>
<dbReference type="eggNOG" id="COG0621">
    <property type="taxonomic scope" value="Bacteria"/>
</dbReference>
<evidence type="ECO:0000256" key="7">
    <source>
        <dbReference type="ARBA" id="ARBA00022723"/>
    </source>
</evidence>
<dbReference type="SFLD" id="SFLDG01082">
    <property type="entry name" value="B12-binding_domain_containing"/>
    <property type="match status" value="1"/>
</dbReference>
<organism evidence="12 13">
    <name type="scientific">Dysgonomonas gadei ATCC BAA-286</name>
    <dbReference type="NCBI Taxonomy" id="742766"/>
    <lineage>
        <taxon>Bacteria</taxon>
        <taxon>Pseudomonadati</taxon>
        <taxon>Bacteroidota</taxon>
        <taxon>Bacteroidia</taxon>
        <taxon>Bacteroidales</taxon>
        <taxon>Dysgonomonadaceae</taxon>
        <taxon>Dysgonomonas</taxon>
    </lineage>
</organism>
<evidence type="ECO:0000259" key="10">
    <source>
        <dbReference type="PROSITE" id="PS51449"/>
    </source>
</evidence>
<dbReference type="SFLD" id="SFLDG01061">
    <property type="entry name" value="methylthiotransferase"/>
    <property type="match status" value="1"/>
</dbReference>
<dbReference type="InterPro" id="IPR058240">
    <property type="entry name" value="rSAM_sf"/>
</dbReference>
<dbReference type="NCBIfam" id="TIGR00089">
    <property type="entry name" value="MiaB/RimO family radical SAM methylthiotransferase"/>
    <property type="match status" value="1"/>
</dbReference>
<feature type="domain" description="Radical SAM core" evidence="11">
    <location>
        <begin position="145"/>
        <end position="373"/>
    </location>
</feature>
<keyword evidence="4" id="KW-0808">Transferase</keyword>
<dbReference type="GO" id="GO:0051539">
    <property type="term" value="F:4 iron, 4 sulfur cluster binding"/>
    <property type="evidence" value="ECO:0007669"/>
    <property type="project" value="UniProtKB-KW"/>
</dbReference>
<keyword evidence="6" id="KW-0819">tRNA processing</keyword>
<comment type="caution">
    <text evidence="12">The sequence shown here is derived from an EMBL/GenBank/DDBJ whole genome shotgun (WGS) entry which is preliminary data.</text>
</comment>
<dbReference type="InterPro" id="IPR038135">
    <property type="entry name" value="Methylthiotransferase_N_sf"/>
</dbReference>
<evidence type="ECO:0000256" key="2">
    <source>
        <dbReference type="ARBA" id="ARBA00022485"/>
    </source>
</evidence>
<keyword evidence="8" id="KW-0408">Iron</keyword>
<dbReference type="RefSeq" id="WP_006797560.1">
    <property type="nucleotide sequence ID" value="NZ_GL891979.1"/>
</dbReference>
<evidence type="ECO:0000313" key="13">
    <source>
        <dbReference type="Proteomes" id="UP000004913"/>
    </source>
</evidence>
<dbReference type="FunFam" id="3.40.50.12160:FF:000004">
    <property type="entry name" value="Threonylcarbamoyladenosine tRNA methylthiotransferase MtaB"/>
    <property type="match status" value="1"/>
</dbReference>
<dbReference type="GO" id="GO:0035598">
    <property type="term" value="F:tRNA (N(6)-L-threonylcarbamoyladenosine(37)-C(2))-methylthiotransferase activity"/>
    <property type="evidence" value="ECO:0007669"/>
    <property type="project" value="TreeGrafter"/>
</dbReference>
<dbReference type="Pfam" id="PF04055">
    <property type="entry name" value="Radical_SAM"/>
    <property type="match status" value="1"/>
</dbReference>
<evidence type="ECO:0000256" key="5">
    <source>
        <dbReference type="ARBA" id="ARBA00022691"/>
    </source>
</evidence>
<dbReference type="PANTHER" id="PTHR11918:SF45">
    <property type="entry name" value="THREONYLCARBAMOYLADENOSINE TRNA METHYLTHIOTRANSFERASE"/>
    <property type="match status" value="1"/>
</dbReference>
<dbReference type="PROSITE" id="PS51449">
    <property type="entry name" value="MTTASE_N"/>
    <property type="match status" value="1"/>
</dbReference>
<dbReference type="NCBIfam" id="TIGR01579">
    <property type="entry name" value="MiaB-like-C"/>
    <property type="match status" value="1"/>
</dbReference>
<dbReference type="HOGENOM" id="CLU_018697_1_0_10"/>
<dbReference type="EMBL" id="ADLV01000002">
    <property type="protein sequence ID" value="EGK01938.1"/>
    <property type="molecule type" value="Genomic_DNA"/>
</dbReference>
<dbReference type="InterPro" id="IPR023404">
    <property type="entry name" value="rSAM_horseshoe"/>
</dbReference>
<sequence>MIDNSIFENKKAAYLTLGCKLNFAETSAIGKQLSQVGVRRAREGEVAEICVINTCSVTEFADKKCRQAVRKLIKENPGAYVIVTGCYAQLKPEDIAGIEGVDIVLGSEQKLDVVAYLDELKKKDKGVVHTSKTNKIKSFVPSCSQDDRTRYFLKVQDGCDYFCSFCTIPFARGRSRNGTIESMVKQAQEVAAKGGKEIVLTGVNIGDFGRTTGETFFDLIKALDEVDGIERYRISSIEPNLLTDEIIDFVSKSKRFAPHFHIPLQSGSDAVLKLMRRRYDTSLFRHKVEKIKAIMPDAFIGVDVIVGTRGETDEYFEETKQFLEGLDFSQLHVFTYSERPNTQALKIEHEVDPKTKHARCKVLLDLSDNKLEAFYRSQQGTQRKVLFEHAQHDDRMYGFTENYVKIETPYQASKANEIKIVTLGDFNKVKTALVEN</sequence>
<evidence type="ECO:0000256" key="6">
    <source>
        <dbReference type="ARBA" id="ARBA00022694"/>
    </source>
</evidence>
<dbReference type="InterPro" id="IPR020612">
    <property type="entry name" value="Methylthiotransferase_CS"/>
</dbReference>
<keyword evidence="5" id="KW-0949">S-adenosyl-L-methionine</keyword>
<reference evidence="12 13" key="1">
    <citation type="submission" date="2011-04" db="EMBL/GenBank/DDBJ databases">
        <title>The Genome Sequence of Dysgonomonas gadei ATCC BAA-286.</title>
        <authorList>
            <consortium name="The Broad Institute Genome Sequencing Platform"/>
            <person name="Earl A."/>
            <person name="Ward D."/>
            <person name="Feldgarden M."/>
            <person name="Gevers D."/>
            <person name="Pudlo N."/>
            <person name="Martens E."/>
            <person name="Allen-Vercoe E."/>
            <person name="Young S.K."/>
            <person name="Zeng Q."/>
            <person name="Gargeya S."/>
            <person name="Fitzgerald M."/>
            <person name="Haas B."/>
            <person name="Abouelleil A."/>
            <person name="Alvarado L."/>
            <person name="Arachchi H.M."/>
            <person name="Berlin A."/>
            <person name="Brown A."/>
            <person name="Chapman S.B."/>
            <person name="Chen Z."/>
            <person name="Dunbar C."/>
            <person name="Freedman E."/>
            <person name="Gearin G."/>
            <person name="Gellesch M."/>
            <person name="Goldberg J."/>
            <person name="Griggs A."/>
            <person name="Gujja S."/>
            <person name="Heiman D."/>
            <person name="Howarth C."/>
            <person name="Larson L."/>
            <person name="Lui A."/>
            <person name="MacDonald P.J.P."/>
            <person name="Mehta T."/>
            <person name="Montmayeur A."/>
            <person name="Murphy C."/>
            <person name="Neiman D."/>
            <person name="Pearson M."/>
            <person name="Priest M."/>
            <person name="Roberts A."/>
            <person name="Saif S."/>
            <person name="Shea T."/>
            <person name="Shenoy N."/>
            <person name="Sisk P."/>
            <person name="Stolte C."/>
            <person name="Sykes S."/>
            <person name="Yandava C."/>
            <person name="Wortman J."/>
            <person name="Nusbaum C."/>
            <person name="Birren B."/>
        </authorList>
    </citation>
    <scope>NUCLEOTIDE SEQUENCE [LARGE SCALE GENOMIC DNA]</scope>
    <source>
        <strain evidence="12 13">ATCC BAA-286</strain>
    </source>
</reference>
<keyword evidence="2" id="KW-0004">4Fe-4S</keyword>
<dbReference type="CDD" id="cd01335">
    <property type="entry name" value="Radical_SAM"/>
    <property type="match status" value="1"/>
</dbReference>
<dbReference type="PROSITE" id="PS01278">
    <property type="entry name" value="MTTASE_RADICAL"/>
    <property type="match status" value="1"/>
</dbReference>
<dbReference type="InterPro" id="IPR007197">
    <property type="entry name" value="rSAM"/>
</dbReference>
<dbReference type="InterPro" id="IPR005839">
    <property type="entry name" value="Methylthiotransferase"/>
</dbReference>
<protein>
    <submittedName>
        <fullName evidence="12">MiaB-like tRNA modifying enzyme</fullName>
    </submittedName>
</protein>
<keyword evidence="3" id="KW-0963">Cytoplasm</keyword>
<dbReference type="OrthoDB" id="9805215at2"/>
<dbReference type="InterPro" id="IPR006467">
    <property type="entry name" value="MiaB-like_bact"/>
</dbReference>
<dbReference type="STRING" id="742766.HMPREF9455_00060"/>
<name>F5ISJ3_9BACT</name>
<dbReference type="InterPro" id="IPR006638">
    <property type="entry name" value="Elp3/MiaA/NifB-like_rSAM"/>
</dbReference>
<dbReference type="SUPFAM" id="SSF102114">
    <property type="entry name" value="Radical SAM enzymes"/>
    <property type="match status" value="1"/>
</dbReference>
<evidence type="ECO:0000256" key="4">
    <source>
        <dbReference type="ARBA" id="ARBA00022679"/>
    </source>
</evidence>
<dbReference type="Gene3D" id="3.80.30.20">
    <property type="entry name" value="tm_1862 like domain"/>
    <property type="match status" value="1"/>
</dbReference>
<dbReference type="PROSITE" id="PS51918">
    <property type="entry name" value="RADICAL_SAM"/>
    <property type="match status" value="1"/>
</dbReference>
<accession>F5ISJ3</accession>
<dbReference type="InterPro" id="IPR013848">
    <property type="entry name" value="Methylthiotransferase_N"/>
</dbReference>
<evidence type="ECO:0000256" key="8">
    <source>
        <dbReference type="ARBA" id="ARBA00023004"/>
    </source>
</evidence>
<dbReference type="FunFam" id="3.80.30.20:FF:000006">
    <property type="entry name" value="MiaB-like tRNA modifying enzyme"/>
    <property type="match status" value="1"/>
</dbReference>
<dbReference type="GO" id="GO:0046872">
    <property type="term" value="F:metal ion binding"/>
    <property type="evidence" value="ECO:0007669"/>
    <property type="project" value="UniProtKB-KW"/>
</dbReference>
<feature type="domain" description="MTTase N-terminal" evidence="10">
    <location>
        <begin position="10"/>
        <end position="122"/>
    </location>
</feature>
<dbReference type="AlphaFoldDB" id="F5ISJ3"/>
<comment type="cofactor">
    <cofactor evidence="1">
        <name>[4Fe-4S] cluster</name>
        <dbReference type="ChEBI" id="CHEBI:49883"/>
    </cofactor>
</comment>
<dbReference type="Pfam" id="PF00919">
    <property type="entry name" value="UPF0004"/>
    <property type="match status" value="1"/>
</dbReference>
<dbReference type="PANTHER" id="PTHR11918">
    <property type="entry name" value="RADICAL SAM PROTEINS"/>
    <property type="match status" value="1"/>
</dbReference>
<dbReference type="Proteomes" id="UP000004913">
    <property type="component" value="Unassembled WGS sequence"/>
</dbReference>
<evidence type="ECO:0000256" key="1">
    <source>
        <dbReference type="ARBA" id="ARBA00001966"/>
    </source>
</evidence>
<evidence type="ECO:0000259" key="11">
    <source>
        <dbReference type="PROSITE" id="PS51918"/>
    </source>
</evidence>
<evidence type="ECO:0000313" key="12">
    <source>
        <dbReference type="EMBL" id="EGK01938.1"/>
    </source>
</evidence>
<dbReference type="SFLD" id="SFLDS00029">
    <property type="entry name" value="Radical_SAM"/>
    <property type="match status" value="1"/>
</dbReference>
<keyword evidence="13" id="KW-1185">Reference proteome</keyword>
<dbReference type="SMART" id="SM00729">
    <property type="entry name" value="Elp3"/>
    <property type="match status" value="1"/>
</dbReference>
<evidence type="ECO:0000256" key="9">
    <source>
        <dbReference type="ARBA" id="ARBA00023014"/>
    </source>
</evidence>